<dbReference type="Proteomes" id="UP000001812">
    <property type="component" value="Chromosome II"/>
</dbReference>
<protein>
    <submittedName>
        <fullName evidence="1">Outer membrane porin OpcP</fullName>
    </submittedName>
</protein>
<reference evidence="1" key="1">
    <citation type="submission" date="2009-05" db="EMBL/GenBank/DDBJ databases">
        <authorList>
            <person name="Harkins D.M."/>
            <person name="DeShazer D."/>
            <person name="Woods D.E."/>
            <person name="Brinkac L.M."/>
            <person name="Brown K.A."/>
            <person name="Hung G.C."/>
            <person name="Tuanyok A."/>
            <person name="Zhang B."/>
            <person name="Nierman W.C."/>
        </authorList>
    </citation>
    <scope>NUCLEOTIDE SEQUENCE [LARGE SCALE GENOMIC DNA]</scope>
    <source>
        <strain evidence="1">1710a</strain>
    </source>
</reference>
<name>A0A0E1W0V1_BURPE</name>
<dbReference type="HOGENOM" id="CLU_3041280_0_0_4"/>
<accession>A0A0E1W0V1</accession>
<organism evidence="1">
    <name type="scientific">Burkholderia pseudomallei 1710a</name>
    <dbReference type="NCBI Taxonomy" id="320371"/>
    <lineage>
        <taxon>Bacteria</taxon>
        <taxon>Pseudomonadati</taxon>
        <taxon>Pseudomonadota</taxon>
        <taxon>Betaproteobacteria</taxon>
        <taxon>Burkholderiales</taxon>
        <taxon>Burkholderiaceae</taxon>
        <taxon>Burkholderia</taxon>
        <taxon>pseudomallei group</taxon>
    </lineage>
</organism>
<dbReference type="AlphaFoldDB" id="A0A0E1W0V1"/>
<proteinExistence type="predicted"/>
<sequence length="54" mass="6254">MPGNAGGTGKKRKFRVFPRTFKALATCPRTNRGRRFDSKIYFVSADFRPYTPFH</sequence>
<gene>
    <name evidence="1" type="ORF">BURPS1710A_A0377</name>
</gene>
<evidence type="ECO:0000313" key="1">
    <source>
        <dbReference type="EMBL" id="EET03282.1"/>
    </source>
</evidence>
<dbReference type="EMBL" id="CM000833">
    <property type="protein sequence ID" value="EET03282.1"/>
    <property type="molecule type" value="Genomic_DNA"/>
</dbReference>